<dbReference type="EMBL" id="AP021777">
    <property type="protein sequence ID" value="BBN70156.1"/>
    <property type="molecule type" value="Genomic_DNA"/>
</dbReference>
<dbReference type="PROSITE" id="PS51778">
    <property type="entry name" value="VAST"/>
    <property type="match status" value="1"/>
</dbReference>
<keyword evidence="2" id="KW-0472">Membrane</keyword>
<dbReference type="PANTHER" id="PTHR47038">
    <property type="entry name" value="BAG-ASSOCIATED GRAM PROTEIN 1"/>
    <property type="match status" value="1"/>
</dbReference>
<dbReference type="AlphaFoldDB" id="A0A5H2Y8J6"/>
<evidence type="ECO:0000259" key="3">
    <source>
        <dbReference type="PROSITE" id="PS51778"/>
    </source>
</evidence>
<dbReference type="GO" id="GO:0016020">
    <property type="term" value="C:membrane"/>
    <property type="evidence" value="ECO:0007669"/>
    <property type="project" value="UniProtKB-SubCell"/>
</dbReference>
<evidence type="ECO:0000313" key="4">
    <source>
        <dbReference type="EMBL" id="BBN70156.1"/>
    </source>
</evidence>
<dbReference type="InterPro" id="IPR044655">
    <property type="entry name" value="BAGP1-like"/>
</dbReference>
<dbReference type="PANTHER" id="PTHR47038:SF1">
    <property type="entry name" value="BAG-ASSOCIATED GRAM PROTEIN 1"/>
    <property type="match status" value="1"/>
</dbReference>
<proteinExistence type="predicted"/>
<protein>
    <recommendedName>
        <fullName evidence="3">VASt domain-containing protein</fullName>
    </recommendedName>
</protein>
<feature type="domain" description="VASt" evidence="3">
    <location>
        <begin position="1"/>
        <end position="65"/>
    </location>
</feature>
<accession>A0A5H2Y8J6</accession>
<comment type="subcellular location">
    <subcellularLocation>
        <location evidence="1">Membrane</location>
    </subcellularLocation>
</comment>
<gene>
    <name evidence="4" type="ORF">Prudu_1440S001700</name>
</gene>
<dbReference type="InterPro" id="IPR031968">
    <property type="entry name" value="VASt"/>
</dbReference>
<evidence type="ECO:0000256" key="2">
    <source>
        <dbReference type="ARBA" id="ARBA00023136"/>
    </source>
</evidence>
<organism evidence="4">
    <name type="scientific">Prunus dulcis</name>
    <name type="common">Almond</name>
    <name type="synonym">Amygdalus dulcis</name>
    <dbReference type="NCBI Taxonomy" id="3755"/>
    <lineage>
        <taxon>Eukaryota</taxon>
        <taxon>Viridiplantae</taxon>
        <taxon>Streptophyta</taxon>
        <taxon>Embryophyta</taxon>
        <taxon>Tracheophyta</taxon>
        <taxon>Spermatophyta</taxon>
        <taxon>Magnoliopsida</taxon>
        <taxon>eudicotyledons</taxon>
        <taxon>Gunneridae</taxon>
        <taxon>Pentapetalae</taxon>
        <taxon>rosids</taxon>
        <taxon>fabids</taxon>
        <taxon>Rosales</taxon>
        <taxon>Rosaceae</taxon>
        <taxon>Amygdaloideae</taxon>
        <taxon>Amygdaleae</taxon>
        <taxon>Prunus</taxon>
    </lineage>
</organism>
<evidence type="ECO:0000256" key="1">
    <source>
        <dbReference type="ARBA" id="ARBA00004370"/>
    </source>
</evidence>
<name>A0A5H2Y8J6_PRUDU</name>
<reference evidence="4" key="1">
    <citation type="journal article" date="2019" name="Science">
        <title>Mutation of a bHLH transcription factor allowed almond domestication.</title>
        <authorList>
            <person name="Sanchez-Perez R."/>
            <person name="Pavan S."/>
            <person name="Mazzeo R."/>
            <person name="Moldovan C."/>
            <person name="Aiese Cigliano R."/>
            <person name="Del Cueto J."/>
            <person name="Ricciardi F."/>
            <person name="Lotti C."/>
            <person name="Ricciardi L."/>
            <person name="Dicenta F."/>
            <person name="Lopez-Marques R.L."/>
            <person name="Lindberg Moller B."/>
        </authorList>
    </citation>
    <scope>NUCLEOTIDE SEQUENCE</scope>
</reference>
<sequence>MEHVHVRWRLDSNDENSCTIDIKVGVHFKKWCVMQSKIRAGAINEYKKEIELMLEVARSYIIKTMSNLSGETDKATSPSVTQDSS</sequence>